<reference evidence="2" key="1">
    <citation type="submission" date="2016-10" db="EMBL/GenBank/DDBJ databases">
        <authorList>
            <person name="Varghese N."/>
            <person name="Submissions S."/>
        </authorList>
    </citation>
    <scope>NUCLEOTIDE SEQUENCE [LARGE SCALE GENOMIC DNA]</scope>
    <source>
        <strain evidence="2">LMG 26416</strain>
    </source>
</reference>
<evidence type="ECO:0000313" key="1">
    <source>
        <dbReference type="EMBL" id="SEK98996.1"/>
    </source>
</evidence>
<dbReference type="Proteomes" id="UP000199120">
    <property type="component" value="Unassembled WGS sequence"/>
</dbReference>
<dbReference type="AlphaFoldDB" id="A0A1H7LJD0"/>
<gene>
    <name evidence="1" type="ORF">SAMN05192542_104381</name>
</gene>
<sequence length="60" mass="6740">MIRVLNRIFDGQENGTPDFASLPDSSCFVPLAPVRLLFADHGLRTRQHSRTGQEKRQTGT</sequence>
<accession>A0A1H7LJD0</accession>
<proteinExistence type="predicted"/>
<protein>
    <submittedName>
        <fullName evidence="1">Uncharacterized protein</fullName>
    </submittedName>
</protein>
<evidence type="ECO:0000313" key="2">
    <source>
        <dbReference type="Proteomes" id="UP000199120"/>
    </source>
</evidence>
<organism evidence="1 2">
    <name type="scientific">Paraburkholderia caballeronis</name>
    <dbReference type="NCBI Taxonomy" id="416943"/>
    <lineage>
        <taxon>Bacteria</taxon>
        <taxon>Pseudomonadati</taxon>
        <taxon>Pseudomonadota</taxon>
        <taxon>Betaproteobacteria</taxon>
        <taxon>Burkholderiales</taxon>
        <taxon>Burkholderiaceae</taxon>
        <taxon>Paraburkholderia</taxon>
    </lineage>
</organism>
<keyword evidence="2" id="KW-1185">Reference proteome</keyword>
<dbReference type="EMBL" id="FOAJ01000004">
    <property type="protein sequence ID" value="SEK98996.1"/>
    <property type="molecule type" value="Genomic_DNA"/>
</dbReference>
<name>A0A1H7LJD0_9BURK</name>